<dbReference type="SUPFAM" id="SSF48452">
    <property type="entry name" value="TPR-like"/>
    <property type="match status" value="1"/>
</dbReference>
<dbReference type="PROSITE" id="PS50005">
    <property type="entry name" value="TPR"/>
    <property type="match status" value="4"/>
</dbReference>
<feature type="transmembrane region" description="Helical" evidence="1">
    <location>
        <begin position="143"/>
        <end position="160"/>
    </location>
</feature>
<keyword evidence="1" id="KW-0812">Transmembrane</keyword>
<dbReference type="Pfam" id="PF13432">
    <property type="entry name" value="TPR_16"/>
    <property type="match status" value="1"/>
</dbReference>
<feature type="transmembrane region" description="Helical" evidence="1">
    <location>
        <begin position="295"/>
        <end position="314"/>
    </location>
</feature>
<dbReference type="Gene3D" id="1.25.40.10">
    <property type="entry name" value="Tetratricopeptide repeat domain"/>
    <property type="match status" value="2"/>
</dbReference>
<organism evidence="2">
    <name type="scientific">marine metagenome</name>
    <dbReference type="NCBI Taxonomy" id="408172"/>
    <lineage>
        <taxon>unclassified sequences</taxon>
        <taxon>metagenomes</taxon>
        <taxon>ecological metagenomes</taxon>
    </lineage>
</organism>
<dbReference type="InterPro" id="IPR019734">
    <property type="entry name" value="TPR_rpt"/>
</dbReference>
<dbReference type="SMART" id="SM00028">
    <property type="entry name" value="TPR"/>
    <property type="match status" value="4"/>
</dbReference>
<feature type="transmembrane region" description="Helical" evidence="1">
    <location>
        <begin position="321"/>
        <end position="342"/>
    </location>
</feature>
<dbReference type="InterPro" id="IPR011990">
    <property type="entry name" value="TPR-like_helical_dom_sf"/>
</dbReference>
<dbReference type="EMBL" id="UINC01026858">
    <property type="protein sequence ID" value="SVB05070.1"/>
    <property type="molecule type" value="Genomic_DNA"/>
</dbReference>
<dbReference type="Pfam" id="PF13414">
    <property type="entry name" value="TPR_11"/>
    <property type="match status" value="1"/>
</dbReference>
<reference evidence="2" key="1">
    <citation type="submission" date="2018-05" db="EMBL/GenBank/DDBJ databases">
        <authorList>
            <person name="Lanie J.A."/>
            <person name="Ng W.-L."/>
            <person name="Kazmierczak K.M."/>
            <person name="Andrzejewski T.M."/>
            <person name="Davidsen T.M."/>
            <person name="Wayne K.J."/>
            <person name="Tettelin H."/>
            <person name="Glass J.I."/>
            <person name="Rusch D."/>
            <person name="Podicherti R."/>
            <person name="Tsui H.-C.T."/>
            <person name="Winkler M.E."/>
        </authorList>
    </citation>
    <scope>NUCLEOTIDE SEQUENCE</scope>
</reference>
<accession>A0A382AU52</accession>
<dbReference type="PANTHER" id="PTHR44395">
    <property type="match status" value="1"/>
</dbReference>
<evidence type="ECO:0000256" key="1">
    <source>
        <dbReference type="SAM" id="Phobius"/>
    </source>
</evidence>
<sequence length="577" mass="66785">MTKITNFFKTSWMARAVFLAILCGIVYIHFLQNSFIWDDDYYLTKNPHLKNVDGLKRIWFDILATPQYYPLVFTSFWIEYKFFGLDPLGYHLDNIIIHCINTILLWRILSFLEVKGSWLAATIFLIHPIQAESVAWISERKNLLSGFFSFLSLYFFFQFYNLDKSSNFNEDQNGKRSWTVYGISLFFFICALLSKTIACTLPAVILLIYWWKQNCIRTKIFLIMVPYFAIGLGFATLTIWLEKFQVGAMGHEWEFSFVDRFLIAGRVLWFYIGKLVWPNPIIFIYPRWVIDSSIWWQYIYPVTFLLLVFMLWYWRKNIGRGPLTAILFFAGSLFPALGFFNVYPMRYSFVADHFQYLSCIGIIVLFSSGVDKIAGEKRSQAYFLLLAGLLIILGILTSNQGPVYKNEISLWNDTIKKNPKAWMAYHNLGAALLVENKTDEAVSNFKMAIELRPDNPDAYYNLGIALFTLGKTEKAISHYKTTIKLKPDFSEAHYSLATALFSLRKTKEAIPHYHAAIKLTPGYAEAYNNLGAALLVEGKIEEAVANFQMAIGFKPDFADARYNLKMALKKLTIQPVR</sequence>
<dbReference type="PANTHER" id="PTHR44395:SF1">
    <property type="entry name" value="PROTEIN O-MANNOSYL-TRANSFERASE TMTC3"/>
    <property type="match status" value="1"/>
</dbReference>
<dbReference type="GO" id="GO:0035269">
    <property type="term" value="P:protein O-linked glycosylation via mannose"/>
    <property type="evidence" value="ECO:0007669"/>
    <property type="project" value="TreeGrafter"/>
</dbReference>
<dbReference type="PROSITE" id="PS50293">
    <property type="entry name" value="TPR_REGION"/>
    <property type="match status" value="3"/>
</dbReference>
<gene>
    <name evidence="2" type="ORF">METZ01_LOCUS157924</name>
</gene>
<feature type="transmembrane region" description="Helical" evidence="1">
    <location>
        <begin position="12"/>
        <end position="30"/>
    </location>
</feature>
<feature type="transmembrane region" description="Helical" evidence="1">
    <location>
        <begin position="90"/>
        <end position="112"/>
    </location>
</feature>
<feature type="transmembrane region" description="Helical" evidence="1">
    <location>
        <begin position="354"/>
        <end position="374"/>
    </location>
</feature>
<keyword evidence="1" id="KW-0472">Membrane</keyword>
<evidence type="ECO:0000313" key="2">
    <source>
        <dbReference type="EMBL" id="SVB05070.1"/>
    </source>
</evidence>
<dbReference type="GO" id="GO:0000030">
    <property type="term" value="F:mannosyltransferase activity"/>
    <property type="evidence" value="ECO:0007669"/>
    <property type="project" value="TreeGrafter"/>
</dbReference>
<feature type="transmembrane region" description="Helical" evidence="1">
    <location>
        <begin position="118"/>
        <end position="136"/>
    </location>
</feature>
<dbReference type="GO" id="GO:0005783">
    <property type="term" value="C:endoplasmic reticulum"/>
    <property type="evidence" value="ECO:0007669"/>
    <property type="project" value="TreeGrafter"/>
</dbReference>
<feature type="transmembrane region" description="Helical" evidence="1">
    <location>
        <begin position="381"/>
        <end position="398"/>
    </location>
</feature>
<dbReference type="AlphaFoldDB" id="A0A382AU52"/>
<feature type="transmembrane region" description="Helical" evidence="1">
    <location>
        <begin position="220"/>
        <end position="241"/>
    </location>
</feature>
<name>A0A382AU52_9ZZZZ</name>
<proteinExistence type="predicted"/>
<feature type="transmembrane region" description="Helical" evidence="1">
    <location>
        <begin position="180"/>
        <end position="208"/>
    </location>
</feature>
<protein>
    <submittedName>
        <fullName evidence="2">Uncharacterized protein</fullName>
    </submittedName>
</protein>
<keyword evidence="1" id="KW-1133">Transmembrane helix</keyword>